<evidence type="ECO:0000256" key="1">
    <source>
        <dbReference type="SAM" id="MobiDB-lite"/>
    </source>
</evidence>
<dbReference type="GO" id="GO:0016020">
    <property type="term" value="C:membrane"/>
    <property type="evidence" value="ECO:0007669"/>
    <property type="project" value="TreeGrafter"/>
</dbReference>
<keyword evidence="2" id="KW-1133">Transmembrane helix</keyword>
<dbReference type="Proteomes" id="UP000292052">
    <property type="component" value="Unassembled WGS sequence"/>
</dbReference>
<evidence type="ECO:0000313" key="4">
    <source>
        <dbReference type="Proteomes" id="UP000292052"/>
    </source>
</evidence>
<evidence type="ECO:0000313" key="3">
    <source>
        <dbReference type="EMBL" id="RZB40381.1"/>
    </source>
</evidence>
<keyword evidence="2" id="KW-0472">Membrane</keyword>
<keyword evidence="4" id="KW-1185">Reference proteome</keyword>
<dbReference type="Pfam" id="PF07898">
    <property type="entry name" value="DUF1676"/>
    <property type="match status" value="1"/>
</dbReference>
<proteinExistence type="predicted"/>
<name>A0A482VB74_ASBVE</name>
<dbReference type="AlphaFoldDB" id="A0A482VB74"/>
<organism evidence="3 4">
    <name type="scientific">Asbolus verrucosus</name>
    <name type="common">Desert ironclad beetle</name>
    <dbReference type="NCBI Taxonomy" id="1661398"/>
    <lineage>
        <taxon>Eukaryota</taxon>
        <taxon>Metazoa</taxon>
        <taxon>Ecdysozoa</taxon>
        <taxon>Arthropoda</taxon>
        <taxon>Hexapoda</taxon>
        <taxon>Insecta</taxon>
        <taxon>Pterygota</taxon>
        <taxon>Neoptera</taxon>
        <taxon>Endopterygota</taxon>
        <taxon>Coleoptera</taxon>
        <taxon>Polyphaga</taxon>
        <taxon>Cucujiformia</taxon>
        <taxon>Tenebrionidae</taxon>
        <taxon>Pimeliinae</taxon>
        <taxon>Asbolus</taxon>
    </lineage>
</organism>
<keyword evidence="2" id="KW-0812">Transmembrane</keyword>
<dbReference type="STRING" id="1661398.A0A482VB74"/>
<dbReference type="OrthoDB" id="8194491at2759"/>
<dbReference type="InterPro" id="IPR012464">
    <property type="entry name" value="DUF1676"/>
</dbReference>
<evidence type="ECO:0000256" key="2">
    <source>
        <dbReference type="SAM" id="Phobius"/>
    </source>
</evidence>
<sequence>MSEKALKYIERLPNNFDIGNGIRVKQTDAARLSRKHTPITLPNETTAREATLNRVLLERITEYFRSHTLEFKMPLAAVKDMQMPMEEGRGKGEGGGGGGYGGGGGGGGGKGGKGGKKGSMMPLLMMFHFKAATMGAMAIKLIGMVAFKALLAAKIALTIALAVAAKKLFEQKHHTQTYEVVAHPQVVHDDYGHHDRSYVQDLAYRAHRNGS</sequence>
<dbReference type="PANTHER" id="PTHR21879">
    <property type="entry name" value="FI03362P-RELATED-RELATED"/>
    <property type="match status" value="1"/>
</dbReference>
<feature type="compositionally biased region" description="Gly residues" evidence="1">
    <location>
        <begin position="93"/>
        <end position="112"/>
    </location>
</feature>
<gene>
    <name evidence="3" type="ORF">BDFB_003544</name>
</gene>
<protein>
    <submittedName>
        <fullName evidence="3">Uncharacterized protein</fullName>
    </submittedName>
</protein>
<feature type="transmembrane region" description="Helical" evidence="2">
    <location>
        <begin position="145"/>
        <end position="165"/>
    </location>
</feature>
<dbReference type="PANTHER" id="PTHR21879:SF1">
    <property type="entry name" value="FI01546P"/>
    <property type="match status" value="1"/>
</dbReference>
<dbReference type="EMBL" id="QDEB01119438">
    <property type="protein sequence ID" value="RZB40381.1"/>
    <property type="molecule type" value="Genomic_DNA"/>
</dbReference>
<accession>A0A482VB74</accession>
<feature type="region of interest" description="Disordered" evidence="1">
    <location>
        <begin position="86"/>
        <end position="114"/>
    </location>
</feature>
<comment type="caution">
    <text evidence="3">The sequence shown here is derived from an EMBL/GenBank/DDBJ whole genome shotgun (WGS) entry which is preliminary data.</text>
</comment>
<reference evidence="3 4" key="1">
    <citation type="submission" date="2017-03" db="EMBL/GenBank/DDBJ databases">
        <title>Genome of the blue death feigning beetle - Asbolus verrucosus.</title>
        <authorList>
            <person name="Rider S.D."/>
        </authorList>
    </citation>
    <scope>NUCLEOTIDE SEQUENCE [LARGE SCALE GENOMIC DNA]</scope>
    <source>
        <strain evidence="3">Butters</strain>
        <tissue evidence="3">Head and leg muscle</tissue>
    </source>
</reference>